<dbReference type="InterPro" id="IPR036388">
    <property type="entry name" value="WH-like_DNA-bd_sf"/>
</dbReference>
<protein>
    <submittedName>
        <fullName evidence="2">Transcriptional regulator, HxlR family</fullName>
    </submittedName>
</protein>
<proteinExistence type="predicted"/>
<gene>
    <name evidence="2" type="ORF">SAMN05216206_1778</name>
</gene>
<dbReference type="Proteomes" id="UP000243606">
    <property type="component" value="Unassembled WGS sequence"/>
</dbReference>
<keyword evidence="3" id="KW-1185">Reference proteome</keyword>
<dbReference type="OrthoDB" id="9807069at2"/>
<evidence type="ECO:0000313" key="2">
    <source>
        <dbReference type="EMBL" id="SFI18214.1"/>
    </source>
</evidence>
<name>A0A1I3G428_9PSED</name>
<organism evidence="2 3">
    <name type="scientific">Pseudomonas guineae</name>
    <dbReference type="NCBI Taxonomy" id="425504"/>
    <lineage>
        <taxon>Bacteria</taxon>
        <taxon>Pseudomonadati</taxon>
        <taxon>Pseudomonadota</taxon>
        <taxon>Gammaproteobacteria</taxon>
        <taxon>Pseudomonadales</taxon>
        <taxon>Pseudomonadaceae</taxon>
        <taxon>Pseudomonas</taxon>
    </lineage>
</organism>
<accession>A0A1I3G428</accession>
<dbReference type="InterPro" id="IPR002577">
    <property type="entry name" value="HTH_HxlR"/>
</dbReference>
<dbReference type="InterPro" id="IPR036527">
    <property type="entry name" value="SCP2_sterol-bd_dom_sf"/>
</dbReference>
<dbReference type="STRING" id="425504.SAMN05216206_1778"/>
<dbReference type="Pfam" id="PF01638">
    <property type="entry name" value="HxlR"/>
    <property type="match status" value="1"/>
</dbReference>
<feature type="domain" description="HTH hxlR-type" evidence="1">
    <location>
        <begin position="4"/>
        <end position="30"/>
    </location>
</feature>
<evidence type="ECO:0000259" key="1">
    <source>
        <dbReference type="Pfam" id="PF01638"/>
    </source>
</evidence>
<dbReference type="AlphaFoldDB" id="A0A1I3G428"/>
<sequence length="161" mass="18419">MYWEYSLTAAGEDLRAIVMALGHWGAQWIGSRLRDDQLDAGLLMWGVRRFVHLEAFPSCPVVIQFSFRDARSGEGRWWLVVEEGVADLCRDDPGRELTLLVEGTVCALTEVWAWDRTPKEVIHTHELSVDGRAADTQSLWLWLCTSAFAETRRKRFAPQAR</sequence>
<dbReference type="Gene3D" id="1.10.10.10">
    <property type="entry name" value="Winged helix-like DNA-binding domain superfamily/Winged helix DNA-binding domain"/>
    <property type="match status" value="1"/>
</dbReference>
<dbReference type="SUPFAM" id="SSF55718">
    <property type="entry name" value="SCP-like"/>
    <property type="match status" value="1"/>
</dbReference>
<evidence type="ECO:0000313" key="3">
    <source>
        <dbReference type="Proteomes" id="UP000243606"/>
    </source>
</evidence>
<dbReference type="EMBL" id="FOQL01000001">
    <property type="protein sequence ID" value="SFI18214.1"/>
    <property type="molecule type" value="Genomic_DNA"/>
</dbReference>
<reference evidence="3" key="1">
    <citation type="submission" date="2016-10" db="EMBL/GenBank/DDBJ databases">
        <authorList>
            <person name="Varghese N."/>
            <person name="Submissions S."/>
        </authorList>
    </citation>
    <scope>NUCLEOTIDE SEQUENCE [LARGE SCALE GENOMIC DNA]</scope>
    <source>
        <strain evidence="3">LMG 24016</strain>
    </source>
</reference>